<name>A0ABV4EUL7_BRAEL</name>
<protein>
    <submittedName>
        <fullName evidence="1">Uncharacterized protein</fullName>
    </submittedName>
</protein>
<organism evidence="1 2">
    <name type="scientific">Bradyrhizobium elkanii</name>
    <dbReference type="NCBI Taxonomy" id="29448"/>
    <lineage>
        <taxon>Bacteria</taxon>
        <taxon>Pseudomonadati</taxon>
        <taxon>Pseudomonadota</taxon>
        <taxon>Alphaproteobacteria</taxon>
        <taxon>Hyphomicrobiales</taxon>
        <taxon>Nitrobacteraceae</taxon>
        <taxon>Bradyrhizobium</taxon>
    </lineage>
</organism>
<reference evidence="1 2" key="1">
    <citation type="submission" date="2024-07" db="EMBL/GenBank/DDBJ databases">
        <title>Genomic Encyclopedia of Type Strains, Phase V (KMG-V): Genome sequencing to study the core and pangenomes of soil and plant-associated prokaryotes.</title>
        <authorList>
            <person name="Whitman W."/>
        </authorList>
    </citation>
    <scope>NUCLEOTIDE SEQUENCE [LARGE SCALE GENOMIC DNA]</scope>
    <source>
        <strain evidence="1 2">USDA 415</strain>
    </source>
</reference>
<evidence type="ECO:0000313" key="1">
    <source>
        <dbReference type="EMBL" id="MEY9314849.1"/>
    </source>
</evidence>
<dbReference type="RefSeq" id="WP_016841966.1">
    <property type="nucleotide sequence ID" value="NZ_CP126026.1"/>
</dbReference>
<sequence>MWAAVQSSFCKHPIMTNRGRLEQVRISSTEGGKVLRSINPDIWIGKRAMTQHDGFDDASADRPEAATAAIEPRAACAILG</sequence>
<comment type="caution">
    <text evidence="1">The sequence shown here is derived from an EMBL/GenBank/DDBJ whole genome shotgun (WGS) entry which is preliminary data.</text>
</comment>
<keyword evidence="2" id="KW-1185">Reference proteome</keyword>
<evidence type="ECO:0000313" key="2">
    <source>
        <dbReference type="Proteomes" id="UP001565471"/>
    </source>
</evidence>
<accession>A0ABV4EUL7</accession>
<proteinExistence type="predicted"/>
<gene>
    <name evidence="1" type="ORF">ABIF29_001648</name>
</gene>
<dbReference type="Proteomes" id="UP001565471">
    <property type="component" value="Unassembled WGS sequence"/>
</dbReference>
<dbReference type="EMBL" id="JBGBZA010000002">
    <property type="protein sequence ID" value="MEY9314849.1"/>
    <property type="molecule type" value="Genomic_DNA"/>
</dbReference>